<protein>
    <submittedName>
        <fullName evidence="2">OmpA family protein</fullName>
    </submittedName>
</protein>
<dbReference type="SUPFAM" id="SSF56925">
    <property type="entry name" value="OMPA-like"/>
    <property type="match status" value="1"/>
</dbReference>
<accession>A0A1H5W2L7</accession>
<reference evidence="2 3" key="1">
    <citation type="submission" date="2016-10" db="EMBL/GenBank/DDBJ databases">
        <authorList>
            <person name="de Groot N.N."/>
        </authorList>
    </citation>
    <scope>NUCLEOTIDE SEQUENCE [LARGE SCALE GENOMIC DNA]</scope>
    <source>
        <strain evidence="2 3">AR32</strain>
    </source>
</reference>
<organism evidence="2 3">
    <name type="scientific">Xylanibacter ruminicola</name>
    <name type="common">Prevotella ruminicola</name>
    <dbReference type="NCBI Taxonomy" id="839"/>
    <lineage>
        <taxon>Bacteria</taxon>
        <taxon>Pseudomonadati</taxon>
        <taxon>Bacteroidota</taxon>
        <taxon>Bacteroidia</taxon>
        <taxon>Bacteroidales</taxon>
        <taxon>Prevotellaceae</taxon>
        <taxon>Xylanibacter</taxon>
    </lineage>
</organism>
<dbReference type="Gene3D" id="2.40.160.20">
    <property type="match status" value="1"/>
</dbReference>
<dbReference type="InterPro" id="IPR006665">
    <property type="entry name" value="OmpA-like"/>
</dbReference>
<feature type="domain" description="OmpA-like" evidence="1">
    <location>
        <begin position="335"/>
        <end position="420"/>
    </location>
</feature>
<dbReference type="Gene3D" id="3.30.1330.60">
    <property type="entry name" value="OmpA-like domain"/>
    <property type="match status" value="1"/>
</dbReference>
<evidence type="ECO:0000313" key="3">
    <source>
        <dbReference type="Proteomes" id="UP000236735"/>
    </source>
</evidence>
<sequence length="442" mass="49398">MISMLALSMTASAKGWPVDTLHQASVDNPFLQRLAPTLTTDYVQVGKISQHWFFGIQGGASAFIGKPLGCGDFFDRTTPSFNAYLGKWFTPNVGARVAFQGLKYKNSDLAKMSYQLAHADLMYNIANLFRRPSESMPKWDFAPYIGAGLAHGSNVMSPDGSKLRNLQFALTYGIHSRYHVSQRFFLSGELGGFSTFRDFDGNGDQGKLGDNMLSLSLGIGVNLGNPKWKHAIDAVPYINQNDYLISYSRQLEQDNQMLRNQHNIDQKTLDELKKILEIEGLLDKYGYLFDDRGNGKNNYRGLLSLRSRLKSMNSFSIPQALETQPNILNIPIYFFFQLGKAELTDESQLINLDELAKVAIEHNLKVHIAGAADSATGSENGNSSLSKERTRFIAKELKKRGVPTDRMKGISLGGISDFTNPKDNRYSKVSLYLEIDEEKLND</sequence>
<dbReference type="EMBL" id="FNUV01000005">
    <property type="protein sequence ID" value="SEF93690.1"/>
    <property type="molecule type" value="Genomic_DNA"/>
</dbReference>
<dbReference type="Proteomes" id="UP000236735">
    <property type="component" value="Unassembled WGS sequence"/>
</dbReference>
<gene>
    <name evidence="2" type="ORF">SAMN05216354_2197</name>
</gene>
<dbReference type="InterPro" id="IPR036737">
    <property type="entry name" value="OmpA-like_sf"/>
</dbReference>
<evidence type="ECO:0000313" key="2">
    <source>
        <dbReference type="EMBL" id="SEF93690.1"/>
    </source>
</evidence>
<dbReference type="Pfam" id="PF00691">
    <property type="entry name" value="OmpA"/>
    <property type="match status" value="1"/>
</dbReference>
<dbReference type="SUPFAM" id="SSF103088">
    <property type="entry name" value="OmpA-like"/>
    <property type="match status" value="1"/>
</dbReference>
<dbReference type="InterPro" id="IPR011250">
    <property type="entry name" value="OMP/PagP_B-barrel"/>
</dbReference>
<dbReference type="AlphaFoldDB" id="A0A1H5W2L7"/>
<name>A0A1H5W2L7_XYLRU</name>
<proteinExistence type="predicted"/>
<evidence type="ECO:0000259" key="1">
    <source>
        <dbReference type="Pfam" id="PF00691"/>
    </source>
</evidence>